<feature type="transmembrane region" description="Helical" evidence="6">
    <location>
        <begin position="110"/>
        <end position="127"/>
    </location>
</feature>
<feature type="transmembrane region" description="Helical" evidence="6">
    <location>
        <begin position="37"/>
        <end position="59"/>
    </location>
</feature>
<feature type="transmembrane region" description="Helical" evidence="6">
    <location>
        <begin position="249"/>
        <end position="273"/>
    </location>
</feature>
<dbReference type="EMBL" id="JBGCUO010000001">
    <property type="protein sequence ID" value="MEY1661728.1"/>
    <property type="molecule type" value="Genomic_DNA"/>
</dbReference>
<keyword evidence="8" id="KW-1185">Reference proteome</keyword>
<keyword evidence="5 6" id="KW-0472">Membrane</keyword>
<dbReference type="NCBIfam" id="NF037997">
    <property type="entry name" value="Na_Pi_symport"/>
    <property type="match status" value="1"/>
</dbReference>
<sequence length="527" mass="55783">MLDAVLGMLAGVGLFMFGMKTLSDALREVAGERLRRWLARATGTPLMGVATGAGVTALLQSSTATTVMTVGFVGGGLLTFQQSVGVVFGANLGSSSMGWLVTGAGQADGLMRWTAASLFGGAMLALLGRGRTVLWGRVLAGASLLLMGLEWMQDAAASGAVDWLLPAEMPDDSLLGRALLVVLGMALVPLLQSSGAGVAITLTLLGNGSIEFQQATAVVVGLNIGTTFTALLASIGGSVAMRRTALAHLFFNLGTAAMVGFMLTPAADAALWLTGGAEQTALALFHTGFSVLGIVLFLPLLEPFCRFIAWVAPDKQSSGISMPDAALLEDAGASLDAVQDACGQLSRDWCEALASALGGDWERQPVAALSVNAPMMLAQIERYLIQVPVSTDVPGQVERYGVLMHWTDHLRRLGQRAENVPPTAVLRGDAGICRTATLVGGLLGRLAEGPVDKALLLRLDRAEALLRRRLDRHRRRTLDVARRHAASVEVQFARTDAMRWLYRTLHHGRSLAWHRHQAVAVREPGLE</sequence>
<evidence type="ECO:0000256" key="4">
    <source>
        <dbReference type="ARBA" id="ARBA00022989"/>
    </source>
</evidence>
<dbReference type="Proteomes" id="UP001562065">
    <property type="component" value="Unassembled WGS sequence"/>
</dbReference>
<comment type="caution">
    <text evidence="7">The sequence shown here is derived from an EMBL/GenBank/DDBJ whole genome shotgun (WGS) entry which is preliminary data.</text>
</comment>
<dbReference type="InterPro" id="IPR003841">
    <property type="entry name" value="Na/Pi_transpt"/>
</dbReference>
<evidence type="ECO:0000256" key="5">
    <source>
        <dbReference type="ARBA" id="ARBA00023136"/>
    </source>
</evidence>
<dbReference type="Pfam" id="PF02690">
    <property type="entry name" value="Na_Pi_cotrans"/>
    <property type="match status" value="2"/>
</dbReference>
<evidence type="ECO:0000256" key="1">
    <source>
        <dbReference type="ARBA" id="ARBA00004651"/>
    </source>
</evidence>
<evidence type="ECO:0000256" key="6">
    <source>
        <dbReference type="SAM" id="Phobius"/>
    </source>
</evidence>
<proteinExistence type="predicted"/>
<dbReference type="RefSeq" id="WP_369454977.1">
    <property type="nucleotide sequence ID" value="NZ_JBGCUO010000001.1"/>
</dbReference>
<dbReference type="PANTHER" id="PTHR10010">
    <property type="entry name" value="SOLUTE CARRIER FAMILY 34 SODIUM PHOSPHATE , MEMBER 2-RELATED"/>
    <property type="match status" value="1"/>
</dbReference>
<keyword evidence="3 6" id="KW-0812">Transmembrane</keyword>
<evidence type="ECO:0000313" key="7">
    <source>
        <dbReference type="EMBL" id="MEY1661728.1"/>
    </source>
</evidence>
<name>A0ABV4AGU5_9GAMM</name>
<evidence type="ECO:0000256" key="2">
    <source>
        <dbReference type="ARBA" id="ARBA00022475"/>
    </source>
</evidence>
<protein>
    <submittedName>
        <fullName evidence="7">Na/Pi cotransporter family protein</fullName>
    </submittedName>
</protein>
<keyword evidence="4 6" id="KW-1133">Transmembrane helix</keyword>
<feature type="transmembrane region" description="Helical" evidence="6">
    <location>
        <begin position="66"/>
        <end position="90"/>
    </location>
</feature>
<comment type="subcellular location">
    <subcellularLocation>
        <location evidence="1">Cell membrane</location>
        <topology evidence="1">Multi-pass membrane protein</topology>
    </subcellularLocation>
</comment>
<organism evidence="7 8">
    <name type="scientific">Isoalcanivorax beigongshangi</name>
    <dbReference type="NCBI Taxonomy" id="3238810"/>
    <lineage>
        <taxon>Bacteria</taxon>
        <taxon>Pseudomonadati</taxon>
        <taxon>Pseudomonadota</taxon>
        <taxon>Gammaproteobacteria</taxon>
        <taxon>Oceanospirillales</taxon>
        <taxon>Alcanivoracaceae</taxon>
        <taxon>Isoalcanivorax</taxon>
    </lineage>
</organism>
<evidence type="ECO:0000313" key="8">
    <source>
        <dbReference type="Proteomes" id="UP001562065"/>
    </source>
</evidence>
<feature type="transmembrane region" description="Helical" evidence="6">
    <location>
        <begin position="217"/>
        <end position="237"/>
    </location>
</feature>
<keyword evidence="2" id="KW-1003">Cell membrane</keyword>
<gene>
    <name evidence="7" type="ORF">AB5I84_06150</name>
</gene>
<accession>A0ABV4AGU5</accession>
<evidence type="ECO:0000256" key="3">
    <source>
        <dbReference type="ARBA" id="ARBA00022692"/>
    </source>
</evidence>
<feature type="transmembrane region" description="Helical" evidence="6">
    <location>
        <begin position="280"/>
        <end position="301"/>
    </location>
</feature>
<feature type="transmembrane region" description="Helical" evidence="6">
    <location>
        <begin position="178"/>
        <end position="205"/>
    </location>
</feature>
<reference evidence="7 8" key="1">
    <citation type="submission" date="2024-07" db="EMBL/GenBank/DDBJ databases">
        <authorList>
            <person name="Ren Q."/>
        </authorList>
    </citation>
    <scope>NUCLEOTIDE SEQUENCE [LARGE SCALE GENOMIC DNA]</scope>
    <source>
        <strain evidence="7 8">REN37</strain>
    </source>
</reference>
<dbReference type="PANTHER" id="PTHR10010:SF46">
    <property type="entry name" value="SODIUM-DEPENDENT PHOSPHATE TRANSPORT PROTEIN 2B"/>
    <property type="match status" value="1"/>
</dbReference>